<evidence type="ECO:0000259" key="1">
    <source>
        <dbReference type="PROSITE" id="PS50995"/>
    </source>
</evidence>
<dbReference type="InterPro" id="IPR036390">
    <property type="entry name" value="WH_DNA-bd_sf"/>
</dbReference>
<proteinExistence type="predicted"/>
<dbReference type="PANTHER" id="PTHR33164:SF43">
    <property type="entry name" value="HTH-TYPE TRANSCRIPTIONAL REPRESSOR YETL"/>
    <property type="match status" value="1"/>
</dbReference>
<dbReference type="PANTHER" id="PTHR33164">
    <property type="entry name" value="TRANSCRIPTIONAL REGULATOR, MARR FAMILY"/>
    <property type="match status" value="1"/>
</dbReference>
<dbReference type="GO" id="GO:0003700">
    <property type="term" value="F:DNA-binding transcription factor activity"/>
    <property type="evidence" value="ECO:0007669"/>
    <property type="project" value="InterPro"/>
</dbReference>
<dbReference type="Pfam" id="PF12802">
    <property type="entry name" value="MarR_2"/>
    <property type="match status" value="1"/>
</dbReference>
<gene>
    <name evidence="2" type="ORF">HT585_16820</name>
</gene>
<comment type="caution">
    <text evidence="2">The sequence shown here is derived from an EMBL/GenBank/DDBJ whole genome shotgun (WGS) entry which is preliminary data.</text>
</comment>
<keyword evidence="3" id="KW-1185">Reference proteome</keyword>
<evidence type="ECO:0000313" key="2">
    <source>
        <dbReference type="EMBL" id="NVD40533.1"/>
    </source>
</evidence>
<organism evidence="2 3">
    <name type="scientific">Ensifer oleiphilus</name>
    <dbReference type="NCBI Taxonomy" id="2742698"/>
    <lineage>
        <taxon>Bacteria</taxon>
        <taxon>Pseudomonadati</taxon>
        <taxon>Pseudomonadota</taxon>
        <taxon>Alphaproteobacteria</taxon>
        <taxon>Hyphomicrobiales</taxon>
        <taxon>Rhizobiaceae</taxon>
        <taxon>Sinorhizobium/Ensifer group</taxon>
        <taxon>Ensifer</taxon>
    </lineage>
</organism>
<dbReference type="InterPro" id="IPR000835">
    <property type="entry name" value="HTH_MarR-typ"/>
</dbReference>
<dbReference type="AlphaFoldDB" id="A0A7Y6UPF1"/>
<reference evidence="2 3" key="1">
    <citation type="submission" date="2020-06" db="EMBL/GenBank/DDBJ databases">
        <authorList>
            <person name="Grouzdev D.S."/>
        </authorList>
    </citation>
    <scope>NUCLEOTIDE SEQUENCE [LARGE SCALE GENOMIC DNA]</scope>
    <source>
        <strain evidence="2 3">HO-A22</strain>
    </source>
</reference>
<protein>
    <submittedName>
        <fullName evidence="2">MarR family transcriptional regulator</fullName>
    </submittedName>
</protein>
<feature type="domain" description="HTH marR-type" evidence="1">
    <location>
        <begin position="1"/>
        <end position="139"/>
    </location>
</feature>
<dbReference type="InterPro" id="IPR039422">
    <property type="entry name" value="MarR/SlyA-like"/>
</dbReference>
<dbReference type="EMBL" id="JABWDU010000003">
    <property type="protein sequence ID" value="NVD40533.1"/>
    <property type="molecule type" value="Genomic_DNA"/>
</dbReference>
<dbReference type="PRINTS" id="PR00598">
    <property type="entry name" value="HTHMARR"/>
</dbReference>
<dbReference type="SUPFAM" id="SSF46785">
    <property type="entry name" value="Winged helix' DNA-binding domain"/>
    <property type="match status" value="1"/>
</dbReference>
<dbReference type="SMART" id="SM00347">
    <property type="entry name" value="HTH_MARR"/>
    <property type="match status" value="1"/>
</dbReference>
<sequence length="152" mass="16513">MDDDTLIFTFFNEIGIVSQLSQAFLNRHLPDGLHSSHFATLNHLYRVGNGTTPLAIANAMQVTKATMTHTLAVLEKRELVEIRANPSDGRSKTVFLTPAGRAFRLAAIGDVTAAMATVASLFDRAALEASLPTLQRVRKILDAERAHRSGGD</sequence>
<dbReference type="GO" id="GO:0006950">
    <property type="term" value="P:response to stress"/>
    <property type="evidence" value="ECO:0007669"/>
    <property type="project" value="TreeGrafter"/>
</dbReference>
<dbReference type="Gene3D" id="1.10.10.10">
    <property type="entry name" value="Winged helix-like DNA-binding domain superfamily/Winged helix DNA-binding domain"/>
    <property type="match status" value="1"/>
</dbReference>
<dbReference type="InterPro" id="IPR036388">
    <property type="entry name" value="WH-like_DNA-bd_sf"/>
</dbReference>
<name>A0A7Y6UPF1_9HYPH</name>
<evidence type="ECO:0000313" key="3">
    <source>
        <dbReference type="Proteomes" id="UP000520198"/>
    </source>
</evidence>
<dbReference type="Proteomes" id="UP000520198">
    <property type="component" value="Unassembled WGS sequence"/>
</dbReference>
<dbReference type="PROSITE" id="PS50995">
    <property type="entry name" value="HTH_MARR_2"/>
    <property type="match status" value="1"/>
</dbReference>
<accession>A0A7Y6UPF1</accession>
<dbReference type="RefSeq" id="WP_176353993.1">
    <property type="nucleotide sequence ID" value="NZ_JABWDU010000003.1"/>
</dbReference>